<evidence type="ECO:0000313" key="1">
    <source>
        <dbReference type="EMBL" id="GER29743.1"/>
    </source>
</evidence>
<protein>
    <submittedName>
        <fullName evidence="1">Permease component of ABC-type sugar transporter</fullName>
    </submittedName>
</protein>
<dbReference type="AlphaFoldDB" id="A0A5A7PA34"/>
<organism evidence="1 2">
    <name type="scientific">Striga asiatica</name>
    <name type="common">Asiatic witchweed</name>
    <name type="synonym">Buchnera asiatica</name>
    <dbReference type="NCBI Taxonomy" id="4170"/>
    <lineage>
        <taxon>Eukaryota</taxon>
        <taxon>Viridiplantae</taxon>
        <taxon>Streptophyta</taxon>
        <taxon>Embryophyta</taxon>
        <taxon>Tracheophyta</taxon>
        <taxon>Spermatophyta</taxon>
        <taxon>Magnoliopsida</taxon>
        <taxon>eudicotyledons</taxon>
        <taxon>Gunneridae</taxon>
        <taxon>Pentapetalae</taxon>
        <taxon>asterids</taxon>
        <taxon>lamiids</taxon>
        <taxon>Lamiales</taxon>
        <taxon>Orobanchaceae</taxon>
        <taxon>Buchnereae</taxon>
        <taxon>Striga</taxon>
    </lineage>
</organism>
<proteinExistence type="predicted"/>
<comment type="caution">
    <text evidence="1">The sequence shown here is derived from an EMBL/GenBank/DDBJ whole genome shotgun (WGS) entry which is preliminary data.</text>
</comment>
<keyword evidence="2" id="KW-1185">Reference proteome</keyword>
<reference evidence="2" key="1">
    <citation type="journal article" date="2019" name="Curr. Biol.">
        <title>Genome Sequence of Striga asiatica Provides Insight into the Evolution of Plant Parasitism.</title>
        <authorList>
            <person name="Yoshida S."/>
            <person name="Kim S."/>
            <person name="Wafula E.K."/>
            <person name="Tanskanen J."/>
            <person name="Kim Y.M."/>
            <person name="Honaas L."/>
            <person name="Yang Z."/>
            <person name="Spallek T."/>
            <person name="Conn C.E."/>
            <person name="Ichihashi Y."/>
            <person name="Cheong K."/>
            <person name="Cui S."/>
            <person name="Der J.P."/>
            <person name="Gundlach H."/>
            <person name="Jiao Y."/>
            <person name="Hori C."/>
            <person name="Ishida J.K."/>
            <person name="Kasahara H."/>
            <person name="Kiba T."/>
            <person name="Kim M.S."/>
            <person name="Koo N."/>
            <person name="Laohavisit A."/>
            <person name="Lee Y.H."/>
            <person name="Lumba S."/>
            <person name="McCourt P."/>
            <person name="Mortimer J.C."/>
            <person name="Mutuku J.M."/>
            <person name="Nomura T."/>
            <person name="Sasaki-Sekimoto Y."/>
            <person name="Seto Y."/>
            <person name="Wang Y."/>
            <person name="Wakatake T."/>
            <person name="Sakakibara H."/>
            <person name="Demura T."/>
            <person name="Yamaguchi S."/>
            <person name="Yoneyama K."/>
            <person name="Manabe R.I."/>
            <person name="Nelson D.C."/>
            <person name="Schulman A.H."/>
            <person name="Timko M.P."/>
            <person name="dePamphilis C.W."/>
            <person name="Choi D."/>
            <person name="Shirasu K."/>
        </authorList>
    </citation>
    <scope>NUCLEOTIDE SEQUENCE [LARGE SCALE GENOMIC DNA]</scope>
    <source>
        <strain evidence="2">cv. UVA1</strain>
    </source>
</reference>
<accession>A0A5A7PA34</accession>
<name>A0A5A7PA34_STRAF</name>
<gene>
    <name evidence="1" type="ORF">STAS_05627</name>
</gene>
<evidence type="ECO:0000313" key="2">
    <source>
        <dbReference type="Proteomes" id="UP000325081"/>
    </source>
</evidence>
<keyword evidence="1" id="KW-0813">Transport</keyword>
<keyword evidence="1" id="KW-0762">Sugar transport</keyword>
<dbReference type="Proteomes" id="UP000325081">
    <property type="component" value="Unassembled WGS sequence"/>
</dbReference>
<dbReference type="EMBL" id="BKCP01004224">
    <property type="protein sequence ID" value="GER29743.1"/>
    <property type="molecule type" value="Genomic_DNA"/>
</dbReference>
<sequence length="143" mass="15624">MSNLRTRCPLSEDNRSFSDHSLVTLSLVAAETEKEARRGPERIGSSSTILSIRGAFTDTSGETGPEISFGPEARLDIGREGFWAGVCETGSYTHIHTNTPFAETILGVFNAAEAENFAVTGFFTPMSSTEMSDNFSFEWLEDL</sequence>